<evidence type="ECO:0000256" key="1">
    <source>
        <dbReference type="SAM" id="MobiDB-lite"/>
    </source>
</evidence>
<feature type="region of interest" description="Disordered" evidence="1">
    <location>
        <begin position="1"/>
        <end position="33"/>
    </location>
</feature>
<gene>
    <name evidence="2" type="ORF">BJY22_003614</name>
</gene>
<evidence type="ECO:0000313" key="3">
    <source>
        <dbReference type="Proteomes" id="UP000555407"/>
    </source>
</evidence>
<dbReference type="EMBL" id="JAASRO010000001">
    <property type="protein sequence ID" value="NIK57897.1"/>
    <property type="molecule type" value="Genomic_DNA"/>
</dbReference>
<organism evidence="2 3">
    <name type="scientific">Kribbella shirazensis</name>
    <dbReference type="NCBI Taxonomy" id="1105143"/>
    <lineage>
        <taxon>Bacteria</taxon>
        <taxon>Bacillati</taxon>
        <taxon>Actinomycetota</taxon>
        <taxon>Actinomycetes</taxon>
        <taxon>Propionibacteriales</taxon>
        <taxon>Kribbellaceae</taxon>
        <taxon>Kribbella</taxon>
    </lineage>
</organism>
<dbReference type="AlphaFoldDB" id="A0A7X5VB46"/>
<accession>A0A7X5VB46</accession>
<reference evidence="2 3" key="1">
    <citation type="submission" date="2020-03" db="EMBL/GenBank/DDBJ databases">
        <title>Sequencing the genomes of 1000 actinobacteria strains.</title>
        <authorList>
            <person name="Klenk H.-P."/>
        </authorList>
    </citation>
    <scope>NUCLEOTIDE SEQUENCE [LARGE SCALE GENOMIC DNA]</scope>
    <source>
        <strain evidence="2 3">DSM 45490</strain>
    </source>
</reference>
<protein>
    <submittedName>
        <fullName evidence="2">Uncharacterized protein</fullName>
    </submittedName>
</protein>
<keyword evidence="3" id="KW-1185">Reference proteome</keyword>
<feature type="compositionally biased region" description="Basic and acidic residues" evidence="1">
    <location>
        <begin position="15"/>
        <end position="29"/>
    </location>
</feature>
<comment type="caution">
    <text evidence="2">The sequence shown here is derived from an EMBL/GenBank/DDBJ whole genome shotgun (WGS) entry which is preliminary data.</text>
</comment>
<dbReference type="RefSeq" id="WP_167208307.1">
    <property type="nucleotide sequence ID" value="NZ_JAASRO010000001.1"/>
</dbReference>
<sequence>MPPTRESRPIAGAAPRRDGEKRKRNDTAPHRQWWVPTGPRSGFLVDVDNIAEQLIRDAFRDSLATYWHRRAEQLAAGLSRPGDLAGRLTPEQIAERDQRIRNDVARCLRHASLLAAGDPFSEDITAVVREVA</sequence>
<name>A0A7X5VB46_9ACTN</name>
<evidence type="ECO:0000313" key="2">
    <source>
        <dbReference type="EMBL" id="NIK57897.1"/>
    </source>
</evidence>
<dbReference type="Proteomes" id="UP000555407">
    <property type="component" value="Unassembled WGS sequence"/>
</dbReference>
<proteinExistence type="predicted"/>